<name>A0A9N9PEM6_9GLOM</name>
<comment type="caution">
    <text evidence="1">The sequence shown here is derived from an EMBL/GenBank/DDBJ whole genome shotgun (WGS) entry which is preliminary data.</text>
</comment>
<gene>
    <name evidence="1" type="ORF">CPELLU_LOCUS18851</name>
</gene>
<evidence type="ECO:0000313" key="1">
    <source>
        <dbReference type="EMBL" id="CAG8812947.1"/>
    </source>
</evidence>
<proteinExistence type="predicted"/>
<protein>
    <submittedName>
        <fullName evidence="1">7205_t:CDS:1</fullName>
    </submittedName>
</protein>
<reference evidence="1" key="1">
    <citation type="submission" date="2021-06" db="EMBL/GenBank/DDBJ databases">
        <authorList>
            <person name="Kallberg Y."/>
            <person name="Tangrot J."/>
            <person name="Rosling A."/>
        </authorList>
    </citation>
    <scope>NUCLEOTIDE SEQUENCE</scope>
    <source>
        <strain evidence="1">FL966</strain>
    </source>
</reference>
<organism evidence="1 2">
    <name type="scientific">Cetraspora pellucida</name>
    <dbReference type="NCBI Taxonomy" id="1433469"/>
    <lineage>
        <taxon>Eukaryota</taxon>
        <taxon>Fungi</taxon>
        <taxon>Fungi incertae sedis</taxon>
        <taxon>Mucoromycota</taxon>
        <taxon>Glomeromycotina</taxon>
        <taxon>Glomeromycetes</taxon>
        <taxon>Diversisporales</taxon>
        <taxon>Gigasporaceae</taxon>
        <taxon>Cetraspora</taxon>
    </lineage>
</organism>
<dbReference type="EMBL" id="CAJVQA010040342">
    <property type="protein sequence ID" value="CAG8812947.1"/>
    <property type="molecule type" value="Genomic_DNA"/>
</dbReference>
<dbReference type="AlphaFoldDB" id="A0A9N9PEM6"/>
<keyword evidence="2" id="KW-1185">Reference proteome</keyword>
<sequence length="254" mass="30319">MSKKTLSSIPNEIIDIIFDILCINCKSTEYFIYILVSRFWAKYFVPKLWSNITRNFDESNPQSIKAWDQVLKYSLYYDKYNKDNYIKPPLFNYLKYIEELSLCAVDLYSENKNNDYLFIKDNCNIIICRNIIRNCKKLKYLDNGFIWINNKKWKENKLDMLFTKIGSMTHVVIRGNANPQIKEKISAGLQVMLIEFKNPDEEHTIKTFLKSNKMISDIYEITSFQLDNDYFIKESIKYFKNSIKEIIPQLDEVE</sequence>
<evidence type="ECO:0000313" key="2">
    <source>
        <dbReference type="Proteomes" id="UP000789759"/>
    </source>
</evidence>
<accession>A0A9N9PEM6</accession>
<dbReference type="Proteomes" id="UP000789759">
    <property type="component" value="Unassembled WGS sequence"/>
</dbReference>